<dbReference type="RefSeq" id="WP_230498684.1">
    <property type="nucleotide sequence ID" value="NZ_CAKJTG010000034.1"/>
</dbReference>
<comment type="caution">
    <text evidence="1">The sequence shown here is derived from an EMBL/GenBank/DDBJ whole genome shotgun (WGS) entry which is preliminary data.</text>
</comment>
<proteinExistence type="predicted"/>
<accession>A0A9C7LCS8</accession>
<protein>
    <submittedName>
        <fullName evidence="1">Uncharacterized protein</fullName>
    </submittedName>
</protein>
<gene>
    <name evidence="1" type="ORF">NEOCIP111885_04142</name>
</gene>
<dbReference type="EMBL" id="CAKJTG010000034">
    <property type="protein sequence ID" value="CAG9610368.1"/>
    <property type="molecule type" value="Genomic_DNA"/>
</dbReference>
<organism evidence="1 2">
    <name type="scientific">Pseudoneobacillus rhizosphaerae</name>
    <dbReference type="NCBI Taxonomy" id="2880968"/>
    <lineage>
        <taxon>Bacteria</taxon>
        <taxon>Bacillati</taxon>
        <taxon>Bacillota</taxon>
        <taxon>Bacilli</taxon>
        <taxon>Bacillales</taxon>
        <taxon>Bacillaceae</taxon>
        <taxon>Pseudoneobacillus</taxon>
    </lineage>
</organism>
<reference evidence="1" key="1">
    <citation type="submission" date="2021-10" db="EMBL/GenBank/DDBJ databases">
        <authorList>
            <person name="Criscuolo A."/>
        </authorList>
    </citation>
    <scope>NUCLEOTIDE SEQUENCE</scope>
    <source>
        <strain evidence="1">CIP111885</strain>
    </source>
</reference>
<name>A0A9C7LCS8_9BACI</name>
<evidence type="ECO:0000313" key="2">
    <source>
        <dbReference type="Proteomes" id="UP000789845"/>
    </source>
</evidence>
<dbReference type="Proteomes" id="UP000789845">
    <property type="component" value="Unassembled WGS sequence"/>
</dbReference>
<dbReference type="AlphaFoldDB" id="A0A9C7LCS8"/>
<evidence type="ECO:0000313" key="1">
    <source>
        <dbReference type="EMBL" id="CAG9610368.1"/>
    </source>
</evidence>
<keyword evidence="2" id="KW-1185">Reference proteome</keyword>
<sequence length="159" mass="18072">MFNMLFGLKDIHTVISNKRKIGGAAEADMIQLSSGETFLNPVFTNVDISKGQYVSFGFIDEKGVNIIAHVDQIAVIKGLQHKLICQLNNTYIQQMMVRDTLQYLQKLCEVNAGFVTQTFKREALKLVRDVSVKELNKHNITLPFNVEDNIVHMNERLFA</sequence>